<reference evidence="2" key="1">
    <citation type="submission" date="2023-04" db="EMBL/GenBank/DDBJ databases">
        <title>Completed genome of Mycoplasma lagogenitalium type strain 12MS.</title>
        <authorList>
            <person name="Spergser J."/>
        </authorList>
    </citation>
    <scope>NUCLEOTIDE SEQUENCE</scope>
    <source>
        <strain evidence="2">12MS</strain>
    </source>
</reference>
<organism evidence="2 3">
    <name type="scientific">Mesomycoplasma lagogenitalium</name>
    <dbReference type="NCBI Taxonomy" id="171286"/>
    <lineage>
        <taxon>Bacteria</taxon>
        <taxon>Bacillati</taxon>
        <taxon>Mycoplasmatota</taxon>
        <taxon>Mycoplasmoidales</taxon>
        <taxon>Metamycoplasmataceae</taxon>
        <taxon>Mesomycoplasma</taxon>
    </lineage>
</organism>
<evidence type="ECO:0008006" key="4">
    <source>
        <dbReference type="Google" id="ProtNLM"/>
    </source>
</evidence>
<dbReference type="RefSeq" id="WP_280101588.1">
    <property type="nucleotide sequence ID" value="NZ_CP122979.1"/>
</dbReference>
<sequence length="884" mass="100415">MKSRGFKKILAIITLGFTGAAIGSTTIVPFIWRNWKTIQYYDVLDISQNSEKTTDTSVFFSFEFSDKHLFNLEKNQISVSILEKPNSDDEKVVQTGFAKYISGLRRWEFQSDLVNKLKAGEKYKIKFNSDDEKKKIKIINSDKAFVYTKANVLAFEFKTLSPSEKEVKVKFADNVKSLENKMAEIKYHFLVDDGNGKLIKTDQTTSEPSLIRNGESIFILKNLQPSRNYIIESVSYIDNKQSNGLTATKSVEIPWDEKINENVFTGEKALLTPEIPLYASNIQKVDLKTDSATVLVSFTKNTGESLDNFFTGRKAILEYKLKDTEQIFTAESQLNGSVSNFELSEKNNHKLQSGSIYEIISVKVEGANVSWRPTINKNDFLIKTKIGVNSLTIKDIHSKGATIDIEIISQDNKDDIADSKILLDIVPNSNYSIPEVELKLKPGTNNVYIASLKIDGLNRGFTHTVNSVKIKKPDNPFKAEILDFTNELISERNRQFTTTIGTVEMNLQGKILTNYNSASMKFTFDLDNRFINGKNLVLKYVKTSPKHAVKVFLNVDENKFWPTLFKGDESRGIFSAVAKAENNSVSFNLGGDLNENNVNGSNPLLEPGTMYVLHSIEFQDKNFQELNGANFSMAFANQSNQLFLIPPRIKSITYSDITETSAKVKIYFSDDAQYLSVDKTTLNYDVLYFYDERLVKLFYQPTNLKMNPVSTRMFLVDNYRDSVEFELTNLQKGTDYKITDLHTFREADFFYKDDLLLREDNGFSTLANNFEVQSINISKILNSNNSVNVNLGFNLATDLILVNKDVKVTYQEILNNSNSNTNEFTKSFTTTINENGEINYILDNLNPSSSYKIIKIETTSGKQYNFTFSDLIKDKLLFSTKDTN</sequence>
<keyword evidence="3" id="KW-1185">Reference proteome</keyword>
<proteinExistence type="predicted"/>
<gene>
    <name evidence="2" type="ORF">QEG99_02295</name>
</gene>
<keyword evidence="1" id="KW-0472">Membrane</keyword>
<feature type="transmembrane region" description="Helical" evidence="1">
    <location>
        <begin position="9"/>
        <end position="32"/>
    </location>
</feature>
<protein>
    <recommendedName>
        <fullName evidence="4">DUF1410 domain-containing protein</fullName>
    </recommendedName>
</protein>
<keyword evidence="1" id="KW-1133">Transmembrane helix</keyword>
<evidence type="ECO:0000256" key="1">
    <source>
        <dbReference type="SAM" id="Phobius"/>
    </source>
</evidence>
<name>A0ABY8LSQ3_9BACT</name>
<dbReference type="EMBL" id="CP122979">
    <property type="protein sequence ID" value="WGI36287.1"/>
    <property type="molecule type" value="Genomic_DNA"/>
</dbReference>
<keyword evidence="1" id="KW-0812">Transmembrane</keyword>
<evidence type="ECO:0000313" key="2">
    <source>
        <dbReference type="EMBL" id="WGI36287.1"/>
    </source>
</evidence>
<accession>A0ABY8LSQ3</accession>
<dbReference type="Proteomes" id="UP001179842">
    <property type="component" value="Chromosome"/>
</dbReference>
<evidence type="ECO:0000313" key="3">
    <source>
        <dbReference type="Proteomes" id="UP001179842"/>
    </source>
</evidence>